<keyword evidence="4" id="KW-0328">Glycosyltransferase</keyword>
<evidence type="ECO:0000259" key="7">
    <source>
        <dbReference type="Pfam" id="PF00534"/>
    </source>
</evidence>
<dbReference type="InterPro" id="IPR029058">
    <property type="entry name" value="AB_hydrolase_fold"/>
</dbReference>
<keyword evidence="3" id="KW-0645">Protease</keyword>
<dbReference type="GO" id="GO:0004185">
    <property type="term" value="F:serine-type carboxypeptidase activity"/>
    <property type="evidence" value="ECO:0007669"/>
    <property type="project" value="InterPro"/>
</dbReference>
<dbReference type="SUPFAM" id="SSF53474">
    <property type="entry name" value="alpha/beta-Hydrolases"/>
    <property type="match status" value="1"/>
</dbReference>
<evidence type="ECO:0000313" key="10">
    <source>
        <dbReference type="Proteomes" id="UP000663831"/>
    </source>
</evidence>
<gene>
    <name evidence="9" type="ORF">RDB_LOCUS83580</name>
</gene>
<sequence>MTLRKESTKSALRVVLITENFLPKIDGVTRCLARLLEHFREEGHEVMILGPEVNMSTYENYPIIGTAGIPLMLYPGLKLNFLRPKFLRSIQDFKPDVIHVVDPIWLGPQVLYALRRGWCGSKWTTSNAPIVASFHTNLPTYASLFGLKFLEPIMWRWIRHIHAQCRLTACPTLSTATVLMHQGLHNMRIWPRGVDLDAFGPHKRCLELRREWGIKGSPGRCDLSTNKRGYLLTPPPSPTPSKGSHAYWNDLCVILYAGRLSYEKNLRFLIDSYSLLLEMLGELTPTPLFVFAGDGPARDSLEELCRLKRIRARFTGHLSGEQLAKCYASADVFAFPSYTETFGQVVLEALASGLPIVGLDADGTRDLVQHERTGLFVASLVLSAAAQQVAQTPLHLNPNFTGHGIRPNVTAYGANTQRLELSSLSVDGFTVAGHQSFPSHQVRVKRVKDFCDPTVNVYSGYLDVDYGAKHLFFYFFESRSDPDSDPVLMWINGGPGCSSSLGLFMELGPCSIHGPLQSGSNGTEWNPYSWNNKANLFFLDQVAVESELDLAMLVYYGETISTTEDAARNVQAFVTIFFETFSKFKGREFHMSGESYGGRYLPVFASEIIDQNSRAAALGFEPINLKSVLIGNGITDSKTMWEGYYDIQCKNLSVVPFQDIKACLHRCLKMYKKDCIEQMDPTGCSLAAEFCDYALSVPYYATGRNPYDMTKPCKREELESSLCYPVTNYINEFLDRPETRRALGVHPSIGNYTGCSRDVGVRFSASLDHYHSNQWYIAGLLERGIKVLIYVGTYDWICNWVGNQKWVMALDWTGGAEFTAQKDRDWVVDGQVAGFTRSANGLTFATVNAAGHMVPYDKPKEALAMLSRWLEGEDL</sequence>
<dbReference type="Pfam" id="PF00450">
    <property type="entry name" value="Peptidase_S10"/>
    <property type="match status" value="1"/>
</dbReference>
<evidence type="ECO:0000256" key="1">
    <source>
        <dbReference type="ARBA" id="ARBA00009431"/>
    </source>
</evidence>
<name>A0A8H3BYM3_9AGAM</name>
<feature type="domain" description="Glycosyl transferase family 1" evidence="7">
    <location>
        <begin position="253"/>
        <end position="379"/>
    </location>
</feature>
<keyword evidence="6" id="KW-0325">Glycoprotein</keyword>
<dbReference type="PANTHER" id="PTHR45947">
    <property type="entry name" value="SULFOQUINOVOSYL TRANSFERASE SQD2"/>
    <property type="match status" value="1"/>
</dbReference>
<keyword evidence="5" id="KW-0378">Hydrolase</keyword>
<dbReference type="CDD" id="cd03814">
    <property type="entry name" value="GT4-like"/>
    <property type="match status" value="1"/>
</dbReference>
<proteinExistence type="inferred from homology"/>
<dbReference type="GO" id="GO:0006508">
    <property type="term" value="P:proteolysis"/>
    <property type="evidence" value="ECO:0007669"/>
    <property type="project" value="UniProtKB-KW"/>
</dbReference>
<evidence type="ECO:0000313" key="9">
    <source>
        <dbReference type="EMBL" id="CAE6468403.1"/>
    </source>
</evidence>
<dbReference type="PRINTS" id="PR00724">
    <property type="entry name" value="CRBOXYPTASEC"/>
</dbReference>
<evidence type="ECO:0000256" key="4">
    <source>
        <dbReference type="ARBA" id="ARBA00022676"/>
    </source>
</evidence>
<evidence type="ECO:0000256" key="3">
    <source>
        <dbReference type="ARBA" id="ARBA00022670"/>
    </source>
</evidence>
<dbReference type="Pfam" id="PF13439">
    <property type="entry name" value="Glyco_transf_4"/>
    <property type="match status" value="1"/>
</dbReference>
<comment type="similarity">
    <text evidence="1">Belongs to the peptidase S10 family.</text>
</comment>
<dbReference type="PROSITE" id="PS00131">
    <property type="entry name" value="CARBOXYPEPT_SER_SER"/>
    <property type="match status" value="1"/>
</dbReference>
<dbReference type="InterPro" id="IPR050194">
    <property type="entry name" value="Glycosyltransferase_grp1"/>
</dbReference>
<evidence type="ECO:0000256" key="2">
    <source>
        <dbReference type="ARBA" id="ARBA00022645"/>
    </source>
</evidence>
<evidence type="ECO:0008006" key="11">
    <source>
        <dbReference type="Google" id="ProtNLM"/>
    </source>
</evidence>
<evidence type="ECO:0000259" key="8">
    <source>
        <dbReference type="Pfam" id="PF13439"/>
    </source>
</evidence>
<dbReference type="GO" id="GO:0016757">
    <property type="term" value="F:glycosyltransferase activity"/>
    <property type="evidence" value="ECO:0007669"/>
    <property type="project" value="UniProtKB-KW"/>
</dbReference>
<organism evidence="9 10">
    <name type="scientific">Rhizoctonia solani</name>
    <dbReference type="NCBI Taxonomy" id="456999"/>
    <lineage>
        <taxon>Eukaryota</taxon>
        <taxon>Fungi</taxon>
        <taxon>Dikarya</taxon>
        <taxon>Basidiomycota</taxon>
        <taxon>Agaricomycotina</taxon>
        <taxon>Agaricomycetes</taxon>
        <taxon>Cantharellales</taxon>
        <taxon>Ceratobasidiaceae</taxon>
        <taxon>Rhizoctonia</taxon>
    </lineage>
</organism>
<keyword evidence="4" id="KW-0808">Transferase</keyword>
<keyword evidence="2" id="KW-0121">Carboxypeptidase</keyword>
<dbReference type="Pfam" id="PF00534">
    <property type="entry name" value="Glycos_transf_1"/>
    <property type="match status" value="1"/>
</dbReference>
<dbReference type="EMBL" id="CAJMWV010002691">
    <property type="protein sequence ID" value="CAE6468403.1"/>
    <property type="molecule type" value="Genomic_DNA"/>
</dbReference>
<dbReference type="PANTHER" id="PTHR45947:SF3">
    <property type="entry name" value="SULFOQUINOVOSYL TRANSFERASE SQD2"/>
    <property type="match status" value="1"/>
</dbReference>
<dbReference type="Gene3D" id="3.40.50.2000">
    <property type="entry name" value="Glycogen Phosphorylase B"/>
    <property type="match status" value="2"/>
</dbReference>
<dbReference type="Gene3D" id="3.40.50.1820">
    <property type="entry name" value="alpha/beta hydrolase"/>
    <property type="match status" value="1"/>
</dbReference>
<evidence type="ECO:0000256" key="6">
    <source>
        <dbReference type="ARBA" id="ARBA00023180"/>
    </source>
</evidence>
<feature type="domain" description="Glycosyltransferase subfamily 4-like N-terminal" evidence="8">
    <location>
        <begin position="25"/>
        <end position="197"/>
    </location>
</feature>
<dbReference type="AlphaFoldDB" id="A0A8H3BYM3"/>
<reference evidence="9" key="1">
    <citation type="submission" date="2021-01" db="EMBL/GenBank/DDBJ databases">
        <authorList>
            <person name="Kaushik A."/>
        </authorList>
    </citation>
    <scope>NUCLEOTIDE SEQUENCE</scope>
    <source>
        <strain evidence="9">AG3-1AP</strain>
    </source>
</reference>
<accession>A0A8H3BYM3</accession>
<dbReference type="InterPro" id="IPR001563">
    <property type="entry name" value="Peptidase_S10"/>
</dbReference>
<evidence type="ECO:0000256" key="5">
    <source>
        <dbReference type="ARBA" id="ARBA00022801"/>
    </source>
</evidence>
<dbReference type="SUPFAM" id="SSF53756">
    <property type="entry name" value="UDP-Glycosyltransferase/glycogen phosphorylase"/>
    <property type="match status" value="1"/>
</dbReference>
<dbReference type="InterPro" id="IPR028098">
    <property type="entry name" value="Glyco_trans_4-like_N"/>
</dbReference>
<dbReference type="Proteomes" id="UP000663831">
    <property type="component" value="Unassembled WGS sequence"/>
</dbReference>
<protein>
    <recommendedName>
        <fullName evidence="11">Carboxypeptidase</fullName>
    </recommendedName>
</protein>
<dbReference type="Gene3D" id="1.10.287.410">
    <property type="match status" value="1"/>
</dbReference>
<dbReference type="InterPro" id="IPR018202">
    <property type="entry name" value="Ser_caboxypep_ser_AS"/>
</dbReference>
<dbReference type="InterPro" id="IPR001296">
    <property type="entry name" value="Glyco_trans_1"/>
</dbReference>
<comment type="caution">
    <text evidence="9">The sequence shown here is derived from an EMBL/GenBank/DDBJ whole genome shotgun (WGS) entry which is preliminary data.</text>
</comment>